<evidence type="ECO:0000313" key="3">
    <source>
        <dbReference type="Proteomes" id="UP000005240"/>
    </source>
</evidence>
<evidence type="ECO:0000313" key="2">
    <source>
        <dbReference type="EnsemblFungi" id="PTTG_07988-t43_1-p1"/>
    </source>
</evidence>
<protein>
    <recommendedName>
        <fullName evidence="4">Trehalose-phosphatase</fullName>
    </recommendedName>
</protein>
<sequence length="341" mass="37978">MPTPGVRPSSMISHLHQINPMSTMYCLILAVLTLVNLSPTTFATNGLVLRNPHFLGANGFNPYVGMTSFFSKPNAHTVSKVTFIRPGDFKPQGQGKTFIVLDNDGVLIKGKEDFDKARLLLTALAANQNNEVWVNTARGLKGLEPYMDIPHLNIAAEHGTVLRISPPGQGKIELRALHPSVPDLRKEMLGLVPKYKDQYGMKVFPAENLAAYMYKDEHKGTFENIVVSEVREILTRYPDYMLRLEPPGAYGEVKHKEANKGTLVAHLLQANTYTDGIAIGDQETDEGMFRAMVWANDAGLGFFHTVIVKDKILKDDPHTHTSAQYRLKTVQDVHNLLKSFL</sequence>
<name>A0A180G6J1_PUCT1</name>
<reference evidence="1" key="1">
    <citation type="submission" date="2009-11" db="EMBL/GenBank/DDBJ databases">
        <authorList>
            <consortium name="The Broad Institute Genome Sequencing Platform"/>
            <person name="Ward D."/>
            <person name="Feldgarden M."/>
            <person name="Earl A."/>
            <person name="Young S.K."/>
            <person name="Zeng Q."/>
            <person name="Koehrsen M."/>
            <person name="Alvarado L."/>
            <person name="Berlin A."/>
            <person name="Bochicchio J."/>
            <person name="Borenstein D."/>
            <person name="Chapman S.B."/>
            <person name="Chen Z."/>
            <person name="Engels R."/>
            <person name="Freedman E."/>
            <person name="Gellesch M."/>
            <person name="Goldberg J."/>
            <person name="Griggs A."/>
            <person name="Gujja S."/>
            <person name="Heilman E."/>
            <person name="Heiman D."/>
            <person name="Hepburn T."/>
            <person name="Howarth C."/>
            <person name="Jen D."/>
            <person name="Larson L."/>
            <person name="Lewis B."/>
            <person name="Mehta T."/>
            <person name="Park D."/>
            <person name="Pearson M."/>
            <person name="Roberts A."/>
            <person name="Saif S."/>
            <person name="Shea T."/>
            <person name="Shenoy N."/>
            <person name="Sisk P."/>
            <person name="Stolte C."/>
            <person name="Sykes S."/>
            <person name="Thomson T."/>
            <person name="Walk T."/>
            <person name="White J."/>
            <person name="Yandava C."/>
            <person name="Izard J."/>
            <person name="Baranova O.V."/>
            <person name="Blanton J.M."/>
            <person name="Tanner A.C."/>
            <person name="Dewhirst F.E."/>
            <person name="Haas B."/>
            <person name="Nusbaum C."/>
            <person name="Birren B."/>
        </authorList>
    </citation>
    <scope>NUCLEOTIDE SEQUENCE [LARGE SCALE GENOMIC DNA]</scope>
    <source>
        <strain evidence="1">1-1 BBBD Race 1</strain>
    </source>
</reference>
<organism evidence="1">
    <name type="scientific">Puccinia triticina (isolate 1-1 / race 1 (BBBD))</name>
    <name type="common">Brown leaf rust fungus</name>
    <dbReference type="NCBI Taxonomy" id="630390"/>
    <lineage>
        <taxon>Eukaryota</taxon>
        <taxon>Fungi</taxon>
        <taxon>Dikarya</taxon>
        <taxon>Basidiomycota</taxon>
        <taxon>Pucciniomycotina</taxon>
        <taxon>Pucciniomycetes</taxon>
        <taxon>Pucciniales</taxon>
        <taxon>Pucciniaceae</taxon>
        <taxon>Puccinia</taxon>
    </lineage>
</organism>
<dbReference type="SUPFAM" id="SSF56784">
    <property type="entry name" value="HAD-like"/>
    <property type="match status" value="1"/>
</dbReference>
<accession>A0A180G6J1</accession>
<dbReference type="STRING" id="630390.A0A180G6J1"/>
<proteinExistence type="predicted"/>
<reference evidence="2" key="4">
    <citation type="submission" date="2025-05" db="UniProtKB">
        <authorList>
            <consortium name="EnsemblFungi"/>
        </authorList>
    </citation>
    <scope>IDENTIFICATION</scope>
    <source>
        <strain evidence="2">isolate 1-1 / race 1 (BBBD)</strain>
    </source>
</reference>
<evidence type="ECO:0000313" key="1">
    <source>
        <dbReference type="EMBL" id="OAV88276.1"/>
    </source>
</evidence>
<keyword evidence="3" id="KW-1185">Reference proteome</keyword>
<dbReference type="AlphaFoldDB" id="A0A180G6J1"/>
<dbReference type="EnsemblFungi" id="PTTG_07988-t43_1">
    <property type="protein sequence ID" value="PTTG_07988-t43_1-p1"/>
    <property type="gene ID" value="PTTG_07988"/>
</dbReference>
<dbReference type="InterPro" id="IPR023214">
    <property type="entry name" value="HAD_sf"/>
</dbReference>
<dbReference type="EMBL" id="ADAS02000191">
    <property type="protein sequence ID" value="OAV88276.1"/>
    <property type="molecule type" value="Genomic_DNA"/>
</dbReference>
<gene>
    <name evidence="1" type="ORF">PTTG_07988</name>
</gene>
<reference evidence="2 3" key="3">
    <citation type="journal article" date="2017" name="G3 (Bethesda)">
        <title>Comparative analysis highlights variable genome content of wheat rusts and divergence of the mating loci.</title>
        <authorList>
            <person name="Cuomo C.A."/>
            <person name="Bakkeren G."/>
            <person name="Khalil H.B."/>
            <person name="Panwar V."/>
            <person name="Joly D."/>
            <person name="Linning R."/>
            <person name="Sakthikumar S."/>
            <person name="Song X."/>
            <person name="Adiconis X."/>
            <person name="Fan L."/>
            <person name="Goldberg J.M."/>
            <person name="Levin J.Z."/>
            <person name="Young S."/>
            <person name="Zeng Q."/>
            <person name="Anikster Y."/>
            <person name="Bruce M."/>
            <person name="Wang M."/>
            <person name="Yin C."/>
            <person name="McCallum B."/>
            <person name="Szabo L.J."/>
            <person name="Hulbert S."/>
            <person name="Chen X."/>
            <person name="Fellers J.P."/>
        </authorList>
    </citation>
    <scope>NUCLEOTIDE SEQUENCE</scope>
    <source>
        <strain evidence="2">isolate 1-1 / race 1 (BBBD)</strain>
        <strain evidence="3">Isolate 1-1 / race 1 (BBBD)</strain>
    </source>
</reference>
<dbReference type="Proteomes" id="UP000005240">
    <property type="component" value="Unassembled WGS sequence"/>
</dbReference>
<dbReference type="Gene3D" id="3.40.50.1000">
    <property type="entry name" value="HAD superfamily/HAD-like"/>
    <property type="match status" value="2"/>
</dbReference>
<reference evidence="1" key="2">
    <citation type="submission" date="2016-05" db="EMBL/GenBank/DDBJ databases">
        <title>Comparative analysis highlights variable genome content of wheat rusts and divergence of the mating loci.</title>
        <authorList>
            <person name="Cuomo C.A."/>
            <person name="Bakkeren G."/>
            <person name="Szabo L."/>
            <person name="Khalil H."/>
            <person name="Joly D."/>
            <person name="Goldberg J."/>
            <person name="Young S."/>
            <person name="Zeng Q."/>
            <person name="Fellers J."/>
        </authorList>
    </citation>
    <scope>NUCLEOTIDE SEQUENCE [LARGE SCALE GENOMIC DNA]</scope>
    <source>
        <strain evidence="1">1-1 BBBD Race 1</strain>
    </source>
</reference>
<evidence type="ECO:0008006" key="4">
    <source>
        <dbReference type="Google" id="ProtNLM"/>
    </source>
</evidence>
<dbReference type="InterPro" id="IPR036412">
    <property type="entry name" value="HAD-like_sf"/>
</dbReference>
<dbReference type="OrthoDB" id="2507394at2759"/>
<dbReference type="VEuPathDB" id="FungiDB:PTTG_07988"/>